<feature type="signal peptide" evidence="1">
    <location>
        <begin position="1"/>
        <end position="18"/>
    </location>
</feature>
<dbReference type="RefSeq" id="WP_100987276.1">
    <property type="nucleotide sequence ID" value="NZ_CP025096.1"/>
</dbReference>
<dbReference type="Gene3D" id="3.40.50.1820">
    <property type="entry name" value="alpha/beta hydrolase"/>
    <property type="match status" value="1"/>
</dbReference>
<protein>
    <submittedName>
        <fullName evidence="3">Esterase</fullName>
    </submittedName>
</protein>
<accession>A0A2K8YV84</accession>
<dbReference type="InterPro" id="IPR002018">
    <property type="entry name" value="CarbesteraseB"/>
</dbReference>
<reference evidence="3 4" key="1">
    <citation type="submission" date="2017-11" db="EMBL/GenBank/DDBJ databases">
        <title>Taxonomic description and genome sequences of Spirosoma HA7 sp. nov., isolated from pollen microhabitat of Corylus avellana.</title>
        <authorList>
            <person name="Ambika Manirajan B."/>
            <person name="Suarez C."/>
            <person name="Ratering S."/>
            <person name="Geissler-Plaum R."/>
            <person name="Cardinale M."/>
            <person name="Sylvia S."/>
        </authorList>
    </citation>
    <scope>NUCLEOTIDE SEQUENCE [LARGE SCALE GENOMIC DNA]</scope>
    <source>
        <strain evidence="3 4">HA7</strain>
    </source>
</reference>
<evidence type="ECO:0000313" key="4">
    <source>
        <dbReference type="Proteomes" id="UP000232883"/>
    </source>
</evidence>
<gene>
    <name evidence="3" type="ORF">CWM47_06835</name>
</gene>
<proteinExistence type="predicted"/>
<feature type="domain" description="Carboxylesterase type B" evidence="2">
    <location>
        <begin position="20"/>
        <end position="504"/>
    </location>
</feature>
<keyword evidence="4" id="KW-1185">Reference proteome</keyword>
<keyword evidence="1" id="KW-0732">Signal</keyword>
<dbReference type="InterPro" id="IPR029058">
    <property type="entry name" value="AB_hydrolase_fold"/>
</dbReference>
<evidence type="ECO:0000313" key="3">
    <source>
        <dbReference type="EMBL" id="AUD01555.1"/>
    </source>
</evidence>
<dbReference type="AlphaFoldDB" id="A0A2K8YV84"/>
<dbReference type="KEGG" id="spir:CWM47_06835"/>
<dbReference type="EMBL" id="CP025096">
    <property type="protein sequence ID" value="AUD01555.1"/>
    <property type="molecule type" value="Genomic_DNA"/>
</dbReference>
<dbReference type="SUPFAM" id="SSF53474">
    <property type="entry name" value="alpha/beta-Hydrolases"/>
    <property type="match status" value="1"/>
</dbReference>
<dbReference type="PANTHER" id="PTHR11559">
    <property type="entry name" value="CARBOXYLESTERASE"/>
    <property type="match status" value="1"/>
</dbReference>
<evidence type="ECO:0000259" key="2">
    <source>
        <dbReference type="Pfam" id="PF00135"/>
    </source>
</evidence>
<organism evidence="3 4">
    <name type="scientific">Spirosoma pollinicola</name>
    <dbReference type="NCBI Taxonomy" id="2057025"/>
    <lineage>
        <taxon>Bacteria</taxon>
        <taxon>Pseudomonadati</taxon>
        <taxon>Bacteroidota</taxon>
        <taxon>Cytophagia</taxon>
        <taxon>Cytophagales</taxon>
        <taxon>Cytophagaceae</taxon>
        <taxon>Spirosoma</taxon>
    </lineage>
</organism>
<name>A0A2K8YV84_9BACT</name>
<feature type="chain" id="PRO_5014791431" evidence="1">
    <location>
        <begin position="19"/>
        <end position="513"/>
    </location>
</feature>
<dbReference type="OrthoDB" id="9775851at2"/>
<evidence type="ECO:0000256" key="1">
    <source>
        <dbReference type="SAM" id="SignalP"/>
    </source>
</evidence>
<dbReference type="Proteomes" id="UP000232883">
    <property type="component" value="Chromosome"/>
</dbReference>
<dbReference type="Pfam" id="PF00135">
    <property type="entry name" value="COesterase"/>
    <property type="match status" value="1"/>
</dbReference>
<dbReference type="InterPro" id="IPR050309">
    <property type="entry name" value="Type-B_Carboxylest/Lipase"/>
</dbReference>
<sequence length="513" mass="55813">MKQLIFASLLSLSFTVNSQSLVVKTANGRIEGSTNKAGDIRIYKGVPFAAPPVGDLRWKAPQPVKNWADVRNCQAFGPSPMQSKPAPFMYWSSEFLIPEQPIREDCLYLNVWTGAKSATEKRPVIVFIPGGGFRSGGGACPIYDGEAMAKKGIVFVNINYRLGVFGFLAHPELSQESGHHASGNYALLDMIAALQWVQKNIAALGGDPTNVTIAGQSAGAFAVNFLTASPLAKGLFQKAIAESGGSFVASPIRPKLTLQAAEQQGITFAKSLSTTSLAELRSKSADDVLKATGGLSAPIVDGYVVPESVMDIYTNGRQSDVPLLVGWNGDDKLMGPPAKADAYREQVEKRFGDKADAFLAVYPTQTDEEAAQSQGNSNRDESFGIQDYTWAKMQTKTGKAPVYVYNFNRNLPASDPKSQFGAFHSGEIVYAYNNLHTLNRPWEPIDQHIADVMSSYWANFAKTGNPNGKNLPNWPVYTPSSDRVIVIDKIIDSHPLPTKPQLAFWEAYYGIQN</sequence>